<proteinExistence type="predicted"/>
<dbReference type="AlphaFoldDB" id="A0A7Z8Y1E9"/>
<accession>A0A7Z8Y1E9</accession>
<sequence length="366" mass="36008">MDGHDTDLSARPLQFAFHLDVGGLELGQAGLQVDCAPVLGGQHLVQGLVYGFFRLAAQPGQDAGSAGPAGVVHAVQGLGEEGEGIAAARGDDGLEHVAGTGPFGAFVRPVAEVAPQLAAFPVLAPGEGVEAVLVHVAQGAAQHLGQGQVVVGEERKSGQGDQVVEDDMAGQFQPVGAGDGDAFGLQGADDLFESGVAAADQDDVVAVAGGAQVAGAAVEDGQAAFDLAADFAGQVAGQAFAGAAGAFLIDRIVPGVGLGRGFVEEQGPQIDGAMLADPRRDVAGDVALGAGQGAGAVGVGEDGVDEGQHLFGRTIGGVQLGSGEGFAGALGQGQEVGSFLAQTLRPGALEGVDRLFLVADSEDGAA</sequence>
<protein>
    <submittedName>
        <fullName evidence="1">Uncharacterized protein</fullName>
    </submittedName>
</protein>
<keyword evidence="2" id="KW-1185">Reference proteome</keyword>
<reference evidence="1 2" key="1">
    <citation type="submission" date="2018-11" db="EMBL/GenBank/DDBJ databases">
        <authorList>
            <person name="Peiro R."/>
            <person name="Begona"/>
            <person name="Cbmso G."/>
            <person name="Lopez M."/>
            <person name="Gonzalez S."/>
            <person name="Sacristan E."/>
            <person name="Castillo E."/>
        </authorList>
    </citation>
    <scope>NUCLEOTIDE SEQUENCE [LARGE SCALE GENOMIC DNA]</scope>
    <source>
        <strain evidence="1">Brev_genome</strain>
    </source>
</reference>
<evidence type="ECO:0000313" key="2">
    <source>
        <dbReference type="Proteomes" id="UP000289220"/>
    </source>
</evidence>
<dbReference type="EMBL" id="UXHF01000148">
    <property type="protein sequence ID" value="VDC49102.1"/>
    <property type="molecule type" value="Genomic_DNA"/>
</dbReference>
<organism evidence="1 2">
    <name type="scientific">Brevundimonas mediterranea</name>
    <dbReference type="NCBI Taxonomy" id="74329"/>
    <lineage>
        <taxon>Bacteria</taxon>
        <taxon>Pseudomonadati</taxon>
        <taxon>Pseudomonadota</taxon>
        <taxon>Alphaproteobacteria</taxon>
        <taxon>Caulobacterales</taxon>
        <taxon>Caulobacteraceae</taxon>
        <taxon>Brevundimonas</taxon>
    </lineage>
</organism>
<comment type="caution">
    <text evidence="1">The sequence shown here is derived from an EMBL/GenBank/DDBJ whole genome shotgun (WGS) entry which is preliminary data.</text>
</comment>
<dbReference type="Proteomes" id="UP000289220">
    <property type="component" value="Unassembled WGS sequence"/>
</dbReference>
<evidence type="ECO:0000313" key="1">
    <source>
        <dbReference type="EMBL" id="VDC49102.1"/>
    </source>
</evidence>
<gene>
    <name evidence="1" type="ORF">BREV_BREV_03481</name>
</gene>
<name>A0A7Z8Y1E9_9CAUL</name>